<reference evidence="1 2" key="2">
    <citation type="journal article" date="2022" name="Mol. Ecol. Resour.">
        <title>The genomes of chicory, endive, great burdock and yacon provide insights into Asteraceae paleo-polyploidization history and plant inulin production.</title>
        <authorList>
            <person name="Fan W."/>
            <person name="Wang S."/>
            <person name="Wang H."/>
            <person name="Wang A."/>
            <person name="Jiang F."/>
            <person name="Liu H."/>
            <person name="Zhao H."/>
            <person name="Xu D."/>
            <person name="Zhang Y."/>
        </authorList>
    </citation>
    <scope>NUCLEOTIDE SEQUENCE [LARGE SCALE GENOMIC DNA]</scope>
    <source>
        <strain evidence="2">cv. Yunnan</strain>
        <tissue evidence="1">Leaves</tissue>
    </source>
</reference>
<name>A0ACB9K5F6_9ASTR</name>
<proteinExistence type="predicted"/>
<dbReference type="Proteomes" id="UP001056120">
    <property type="component" value="Linkage Group LG01"/>
</dbReference>
<gene>
    <name evidence="1" type="ORF">L1987_01515</name>
</gene>
<evidence type="ECO:0000313" key="1">
    <source>
        <dbReference type="EMBL" id="KAI3827440.1"/>
    </source>
</evidence>
<reference evidence="2" key="1">
    <citation type="journal article" date="2022" name="Mol. Ecol. Resour.">
        <title>The genomes of chicory, endive, great burdock and yacon provide insights into Asteraceae palaeo-polyploidization history and plant inulin production.</title>
        <authorList>
            <person name="Fan W."/>
            <person name="Wang S."/>
            <person name="Wang H."/>
            <person name="Wang A."/>
            <person name="Jiang F."/>
            <person name="Liu H."/>
            <person name="Zhao H."/>
            <person name="Xu D."/>
            <person name="Zhang Y."/>
        </authorList>
    </citation>
    <scope>NUCLEOTIDE SEQUENCE [LARGE SCALE GENOMIC DNA]</scope>
    <source>
        <strain evidence="2">cv. Yunnan</strain>
    </source>
</reference>
<comment type="caution">
    <text evidence="1">The sequence shown here is derived from an EMBL/GenBank/DDBJ whole genome shotgun (WGS) entry which is preliminary data.</text>
</comment>
<accession>A0ACB9K5F6</accession>
<sequence>MSFNRDYLGFHVGPSTATIWMTTLFGTVSIGGKQASGKGGFPATANSAHDDHEEADEESSKKAKFFFSTTVQNWDAEFYVKVDKDIHLDLALTSSFSFESGLQEVTKNKGEKGSGTEARDGGGMAVKAEFEHCPNVSDF</sequence>
<organism evidence="1 2">
    <name type="scientific">Smallanthus sonchifolius</name>
    <dbReference type="NCBI Taxonomy" id="185202"/>
    <lineage>
        <taxon>Eukaryota</taxon>
        <taxon>Viridiplantae</taxon>
        <taxon>Streptophyta</taxon>
        <taxon>Embryophyta</taxon>
        <taxon>Tracheophyta</taxon>
        <taxon>Spermatophyta</taxon>
        <taxon>Magnoliopsida</taxon>
        <taxon>eudicotyledons</taxon>
        <taxon>Gunneridae</taxon>
        <taxon>Pentapetalae</taxon>
        <taxon>asterids</taxon>
        <taxon>campanulids</taxon>
        <taxon>Asterales</taxon>
        <taxon>Asteraceae</taxon>
        <taxon>Asteroideae</taxon>
        <taxon>Heliantheae alliance</taxon>
        <taxon>Millerieae</taxon>
        <taxon>Smallanthus</taxon>
    </lineage>
</organism>
<protein>
    <submittedName>
        <fullName evidence="1">Uncharacterized protein</fullName>
    </submittedName>
</protein>
<dbReference type="EMBL" id="CM042018">
    <property type="protein sequence ID" value="KAI3827440.1"/>
    <property type="molecule type" value="Genomic_DNA"/>
</dbReference>
<evidence type="ECO:0000313" key="2">
    <source>
        <dbReference type="Proteomes" id="UP001056120"/>
    </source>
</evidence>
<keyword evidence="2" id="KW-1185">Reference proteome</keyword>